<dbReference type="Gene3D" id="3.30.70.120">
    <property type="match status" value="1"/>
</dbReference>
<feature type="transmembrane region" description="Helical" evidence="6">
    <location>
        <begin position="7"/>
        <end position="26"/>
    </location>
</feature>
<dbReference type="InterPro" id="IPR015867">
    <property type="entry name" value="N-reg_PII/ATP_PRibTrfase_C"/>
</dbReference>
<keyword evidence="3 6" id="KW-0812">Transmembrane</keyword>
<dbReference type="GO" id="GO:0005886">
    <property type="term" value="C:plasma membrane"/>
    <property type="evidence" value="ECO:0007669"/>
    <property type="project" value="UniProtKB-SubCell"/>
</dbReference>
<keyword evidence="4 6" id="KW-1133">Transmembrane helix</keyword>
<dbReference type="PANTHER" id="PTHR33545:SF9">
    <property type="entry name" value="UPF0750 MEMBRANE PROTEIN YITE"/>
    <property type="match status" value="1"/>
</dbReference>
<protein>
    <submittedName>
        <fullName evidence="8">YitT family protein</fullName>
    </submittedName>
</protein>
<reference evidence="8" key="1">
    <citation type="journal article" date="2013" name="Extremophiles">
        <title>Proteinivorax tanatarense gen. nov., sp. nov., an anaerobic, haloalkaliphilic, proteolytic bacterium isolated from a decaying algal bloom, and proposal of Proteinivoraceae fam. nov.</title>
        <authorList>
            <person name="Kevbrin V."/>
            <person name="Boltyanskaya Y."/>
            <person name="Zhilina T."/>
            <person name="Kolganova T."/>
            <person name="Lavrentjeva E."/>
            <person name="Kuznetsov B."/>
        </authorList>
    </citation>
    <scope>NUCLEOTIDE SEQUENCE</scope>
    <source>
        <strain evidence="8">Z-910T</strain>
    </source>
</reference>
<dbReference type="RefSeq" id="WP_350343156.1">
    <property type="nucleotide sequence ID" value="NZ_CP158367.1"/>
</dbReference>
<dbReference type="InterPro" id="IPR003740">
    <property type="entry name" value="YitT"/>
</dbReference>
<evidence type="ECO:0000256" key="6">
    <source>
        <dbReference type="SAM" id="Phobius"/>
    </source>
</evidence>
<reference evidence="8" key="2">
    <citation type="submission" date="2024-06" db="EMBL/GenBank/DDBJ databases">
        <authorList>
            <person name="Petrova K.O."/>
            <person name="Toshchakov S.V."/>
            <person name="Boltjanskaja Y.V."/>
            <person name="Kevbrin V."/>
        </authorList>
    </citation>
    <scope>NUCLEOTIDE SEQUENCE</scope>
    <source>
        <strain evidence="8">Z-910T</strain>
    </source>
</reference>
<feature type="transmembrane region" description="Helical" evidence="6">
    <location>
        <begin position="108"/>
        <end position="127"/>
    </location>
</feature>
<feature type="transmembrane region" description="Helical" evidence="6">
    <location>
        <begin position="78"/>
        <end position="96"/>
    </location>
</feature>
<dbReference type="PIRSF" id="PIRSF006483">
    <property type="entry name" value="Membrane_protein_YitT"/>
    <property type="match status" value="1"/>
</dbReference>
<dbReference type="Pfam" id="PF02588">
    <property type="entry name" value="YitT_membrane"/>
    <property type="match status" value="1"/>
</dbReference>
<evidence type="ECO:0000313" key="8">
    <source>
        <dbReference type="EMBL" id="XBX74402.1"/>
    </source>
</evidence>
<feature type="domain" description="DUF2179" evidence="7">
    <location>
        <begin position="221"/>
        <end position="275"/>
    </location>
</feature>
<dbReference type="EMBL" id="CP158367">
    <property type="protein sequence ID" value="XBX74402.1"/>
    <property type="molecule type" value="Genomic_DNA"/>
</dbReference>
<dbReference type="InterPro" id="IPR019264">
    <property type="entry name" value="DUF2179"/>
</dbReference>
<evidence type="ECO:0000256" key="2">
    <source>
        <dbReference type="ARBA" id="ARBA00022475"/>
    </source>
</evidence>
<accession>A0AAU7VK36</accession>
<keyword evidence="5 6" id="KW-0472">Membrane</keyword>
<proteinExistence type="predicted"/>
<dbReference type="InterPro" id="IPR051461">
    <property type="entry name" value="UPF0750_membrane"/>
</dbReference>
<dbReference type="PANTHER" id="PTHR33545">
    <property type="entry name" value="UPF0750 MEMBRANE PROTEIN YITT-RELATED"/>
    <property type="match status" value="1"/>
</dbReference>
<keyword evidence="2" id="KW-1003">Cell membrane</keyword>
<comment type="subcellular location">
    <subcellularLocation>
        <location evidence="1">Cell membrane</location>
        <topology evidence="1">Multi-pass membrane protein</topology>
    </subcellularLocation>
</comment>
<evidence type="ECO:0000256" key="3">
    <source>
        <dbReference type="ARBA" id="ARBA00022692"/>
    </source>
</evidence>
<feature type="transmembrane region" description="Helical" evidence="6">
    <location>
        <begin position="148"/>
        <end position="167"/>
    </location>
</feature>
<evidence type="ECO:0000256" key="5">
    <source>
        <dbReference type="ARBA" id="ARBA00023136"/>
    </source>
</evidence>
<feature type="transmembrane region" description="Helical" evidence="6">
    <location>
        <begin position="46"/>
        <end position="71"/>
    </location>
</feature>
<dbReference type="AlphaFoldDB" id="A0AAU7VK36"/>
<evidence type="ECO:0000259" key="7">
    <source>
        <dbReference type="Pfam" id="PF10035"/>
    </source>
</evidence>
<evidence type="ECO:0000256" key="1">
    <source>
        <dbReference type="ARBA" id="ARBA00004651"/>
    </source>
</evidence>
<name>A0AAU7VK36_9FIRM</name>
<evidence type="ECO:0000256" key="4">
    <source>
        <dbReference type="ARBA" id="ARBA00022989"/>
    </source>
</evidence>
<dbReference type="CDD" id="cd16380">
    <property type="entry name" value="YitT_C"/>
    <property type="match status" value="1"/>
</dbReference>
<sequence>MRSDLKRFALINLGVLVMAIGLYYFLIPADLAVGGVTGLAMVINNAFPVIPIGVVMIVSNLILFTLAFIIIGRDFGGYTIYASFLLSIMIYLFEVITPMEKALVEDLMVNLIYGILIQGVGMAIIFYQNASTGGTDIVAKIINKYFHLEIGKALLLSDFIIVFLAGISFGATLGMYAMLGVILNAFVIDNVIQGINKKMNIYIISNKSLQINDFIINTLDRGCTVYYADGGFSKGKKEIINTVVNKKEYVKIKKFVNNVDPKAFITVGVVHEVTGEGFSRTI</sequence>
<organism evidence="8">
    <name type="scientific">Proteinivorax tanatarense</name>
    <dbReference type="NCBI Taxonomy" id="1260629"/>
    <lineage>
        <taxon>Bacteria</taxon>
        <taxon>Bacillati</taxon>
        <taxon>Bacillota</taxon>
        <taxon>Clostridia</taxon>
        <taxon>Eubacteriales</taxon>
        <taxon>Proteinivoracaceae</taxon>
        <taxon>Proteinivorax</taxon>
    </lineage>
</organism>
<gene>
    <name evidence="8" type="ORF">PRVXT_002437</name>
</gene>
<dbReference type="Pfam" id="PF10035">
    <property type="entry name" value="DUF2179"/>
    <property type="match status" value="1"/>
</dbReference>